<dbReference type="Gene3D" id="2.60.120.10">
    <property type="entry name" value="Jelly Rolls"/>
    <property type="match status" value="1"/>
</dbReference>
<protein>
    <submittedName>
        <fullName evidence="1">Crp/Fnr family transcriptional regulator</fullName>
    </submittedName>
</protein>
<dbReference type="InterPro" id="IPR014710">
    <property type="entry name" value="RmlC-like_jellyroll"/>
</dbReference>
<reference evidence="1 2" key="1">
    <citation type="submission" date="2022-11" db="EMBL/GenBank/DDBJ databases">
        <title>The characterization of three novel Bacteroidetes species and genomic analysis of their roles in tidal elemental geochemical cycles.</title>
        <authorList>
            <person name="Ma K."/>
        </authorList>
    </citation>
    <scope>NUCLEOTIDE SEQUENCE [LARGE SCALE GENOMIC DNA]</scope>
    <source>
        <strain evidence="1 2">M17</strain>
    </source>
</reference>
<sequence>MIKEKTLALPSGRTNYTMDKSILNHYFHSLFPIEKEVVEKITHSFNHFHLNKNAILLDENTVSTKTYFLEKGYMRSFIFNEEGEEVTTNIYSAPCFVNDFLSFFKQQPTRQIYQTLSPCSFWETSIDHVQANFHNIPEFREFSRLLFVINYHELNERLIEMASQKAETRYVNLLEKKPEIFQHVPLKIIASYLGITDSSLSRIRKEISTV</sequence>
<gene>
    <name evidence="1" type="ORF">OO013_05605</name>
</gene>
<evidence type="ECO:0000313" key="2">
    <source>
        <dbReference type="Proteomes" id="UP001209885"/>
    </source>
</evidence>
<dbReference type="SUPFAM" id="SSF51206">
    <property type="entry name" value="cAMP-binding domain-like"/>
    <property type="match status" value="1"/>
</dbReference>
<proteinExistence type="predicted"/>
<dbReference type="EMBL" id="JAPFQN010000003">
    <property type="protein sequence ID" value="MCX2743330.1"/>
    <property type="molecule type" value="Genomic_DNA"/>
</dbReference>
<organism evidence="1 2">
    <name type="scientific">Mangrovivirga halotolerans</name>
    <dbReference type="NCBI Taxonomy" id="2993936"/>
    <lineage>
        <taxon>Bacteria</taxon>
        <taxon>Pseudomonadati</taxon>
        <taxon>Bacteroidota</taxon>
        <taxon>Cytophagia</taxon>
        <taxon>Cytophagales</taxon>
        <taxon>Mangrovivirgaceae</taxon>
        <taxon>Mangrovivirga</taxon>
    </lineage>
</organism>
<keyword evidence="2" id="KW-1185">Reference proteome</keyword>
<dbReference type="Proteomes" id="UP001209885">
    <property type="component" value="Unassembled WGS sequence"/>
</dbReference>
<comment type="caution">
    <text evidence="1">The sequence shown here is derived from an EMBL/GenBank/DDBJ whole genome shotgun (WGS) entry which is preliminary data.</text>
</comment>
<evidence type="ECO:0000313" key="1">
    <source>
        <dbReference type="EMBL" id="MCX2743330.1"/>
    </source>
</evidence>
<name>A0ABT3RNE3_9BACT</name>
<dbReference type="InterPro" id="IPR018490">
    <property type="entry name" value="cNMP-bd_dom_sf"/>
</dbReference>
<accession>A0ABT3RNE3</accession>
<dbReference type="RefSeq" id="WP_266055706.1">
    <property type="nucleotide sequence ID" value="NZ_JAPFQN010000003.1"/>
</dbReference>